<comment type="caution">
    <text evidence="2">The sequence shown here is derived from an EMBL/GenBank/DDBJ whole genome shotgun (WGS) entry which is preliminary data.</text>
</comment>
<gene>
    <name evidence="2" type="ORF">PAUR_a1613</name>
</gene>
<evidence type="ECO:0000256" key="1">
    <source>
        <dbReference type="SAM" id="SignalP"/>
    </source>
</evidence>
<evidence type="ECO:0000313" key="2">
    <source>
        <dbReference type="EMBL" id="MBE0368091.1"/>
    </source>
</evidence>
<feature type="signal peptide" evidence="1">
    <location>
        <begin position="1"/>
        <end position="28"/>
    </location>
</feature>
<dbReference type="EMBL" id="AQGV01000012">
    <property type="protein sequence ID" value="MBE0368091.1"/>
    <property type="molecule type" value="Genomic_DNA"/>
</dbReference>
<keyword evidence="3" id="KW-1185">Reference proteome</keyword>
<keyword evidence="1" id="KW-0732">Signal</keyword>
<sequence length="112" mass="12222">MPIKLIIKAAILTKLLILSTFFSSTALANISNVKIVDDIVYFTYLNQTSAACVEAGNSNVWAFSLNTQNGPDLYRALLHAQSSTLKVRVESTQACSDKAGYETPRTISVSYN</sequence>
<dbReference type="RefSeq" id="WP_192507423.1">
    <property type="nucleotide sequence ID" value="NZ_AQGV01000012.1"/>
</dbReference>
<evidence type="ECO:0000313" key="3">
    <source>
        <dbReference type="Proteomes" id="UP000615755"/>
    </source>
</evidence>
<dbReference type="Proteomes" id="UP000615755">
    <property type="component" value="Unassembled WGS sequence"/>
</dbReference>
<name>A0ABR9EAU1_9GAMM</name>
<accession>A0ABR9EAU1</accession>
<organism evidence="2 3">
    <name type="scientific">Pseudoalteromonas aurantia 208</name>
    <dbReference type="NCBI Taxonomy" id="1314867"/>
    <lineage>
        <taxon>Bacteria</taxon>
        <taxon>Pseudomonadati</taxon>
        <taxon>Pseudomonadota</taxon>
        <taxon>Gammaproteobacteria</taxon>
        <taxon>Alteromonadales</taxon>
        <taxon>Pseudoalteromonadaceae</taxon>
        <taxon>Pseudoalteromonas</taxon>
    </lineage>
</organism>
<protein>
    <submittedName>
        <fullName evidence="2">Uncharacterized protein</fullName>
    </submittedName>
</protein>
<feature type="chain" id="PRO_5047249473" evidence="1">
    <location>
        <begin position="29"/>
        <end position="112"/>
    </location>
</feature>
<reference evidence="2 3" key="1">
    <citation type="submission" date="2015-03" db="EMBL/GenBank/DDBJ databases">
        <title>Genome sequence of Pseudoalteromonas aurantia.</title>
        <authorList>
            <person name="Xie B.-B."/>
            <person name="Rong J.-C."/>
            <person name="Qin Q.-L."/>
            <person name="Zhang Y.-Z."/>
        </authorList>
    </citation>
    <scope>NUCLEOTIDE SEQUENCE [LARGE SCALE GENOMIC DNA]</scope>
    <source>
        <strain evidence="2 3">208</strain>
    </source>
</reference>
<proteinExistence type="predicted"/>